<evidence type="ECO:0000256" key="5">
    <source>
        <dbReference type="ARBA" id="ARBA00022989"/>
    </source>
</evidence>
<organism evidence="8 9">
    <name type="scientific">Cylindrotheca closterium</name>
    <dbReference type="NCBI Taxonomy" id="2856"/>
    <lineage>
        <taxon>Eukaryota</taxon>
        <taxon>Sar</taxon>
        <taxon>Stramenopiles</taxon>
        <taxon>Ochrophyta</taxon>
        <taxon>Bacillariophyta</taxon>
        <taxon>Bacillariophyceae</taxon>
        <taxon>Bacillariophycidae</taxon>
        <taxon>Bacillariales</taxon>
        <taxon>Bacillariaceae</taxon>
        <taxon>Cylindrotheca</taxon>
    </lineage>
</organism>
<evidence type="ECO:0000256" key="3">
    <source>
        <dbReference type="ARBA" id="ARBA00022692"/>
    </source>
</evidence>
<dbReference type="GO" id="GO:0016263">
    <property type="term" value="F:glycoprotein-N-acetylgalactosamine 3-beta-galactosyltransferase activity"/>
    <property type="evidence" value="ECO:0007669"/>
    <property type="project" value="TreeGrafter"/>
</dbReference>
<evidence type="ECO:0000256" key="6">
    <source>
        <dbReference type="ARBA" id="ARBA00023136"/>
    </source>
</evidence>
<keyword evidence="3" id="KW-0812">Transmembrane</keyword>
<comment type="caution">
    <text evidence="8">The sequence shown here is derived from an EMBL/GenBank/DDBJ whole genome shotgun (WGS) entry which is preliminary data.</text>
</comment>
<evidence type="ECO:0000256" key="7">
    <source>
        <dbReference type="SAM" id="SignalP"/>
    </source>
</evidence>
<keyword evidence="7" id="KW-0732">Signal</keyword>
<protein>
    <submittedName>
        <fullName evidence="8">Uncharacterized protein</fullName>
    </submittedName>
</protein>
<dbReference type="PANTHER" id="PTHR23033">
    <property type="entry name" value="BETA1,3-GALACTOSYLTRANSFERASE"/>
    <property type="match status" value="1"/>
</dbReference>
<comment type="subcellular location">
    <subcellularLocation>
        <location evidence="1">Membrane</location>
        <topology evidence="1">Single-pass type II membrane protein</topology>
    </subcellularLocation>
</comment>
<gene>
    <name evidence="8" type="ORF">CYCCA115_LOCUS1994</name>
</gene>
<keyword evidence="4" id="KW-0735">Signal-anchor</keyword>
<comment type="similarity">
    <text evidence="2">Belongs to the glycosyltransferase 31 family. Beta3-Gal-T subfamily.</text>
</comment>
<dbReference type="Gene3D" id="3.90.550.50">
    <property type="match status" value="2"/>
</dbReference>
<sequence length="705" mass="78900">MGKFLRHVAVLGFCLILLEVVQKTVFLHHLLTFENQREDGWFPGQGHALNLAKIPLDISKSHLFDSSSNNGDVVASNYASDPCQISPSFGVEGKMGFQALTKIQISSDPESSIKLLCIVMTDSTQHSTSLEAVLKTYAPQCDGFTAASNETDDKRQAIKLYSSSDNEWDRFSKVWSYVRTQHLDNYTATHFGKINTYVIPENLKKMVSEIGQNYHSEPMILGGAVVPSIQEPKERFCGGEAGFTVNRLALNADLQKCKLESLEFGSDRLLGLCLDQLLDTKCRKTTDSSSALRYLEFGVDYHANWNRKVKGPIKNKPLSKHHGIFMQSGLNGVSTYTASFNLDEVNKAASKISYMNSIERVHAILKGHCKEKWDIPVVAHDEDGNPGYIHDSTYLRRNILPFTKGDTCELPFGQGPEGKAGYRGLKKIQIMPVSSEQKKVLCLVYTHSGAHNRIRAIAETYGPRCDGFMAASNHTDLSIGAVHLLHEGPEAYKNMWLKVRAMFEYAHQHYRGEYDFFHIGGDDHYVIAENLKHLVSTGSWKGAWNQSAPLLLGGNMIDYPQTQIRYCGGGSGYTLNRVALKILVEDLFDTHPCRPHFQASVEDRIISSCFSSVGIQCMDTNDELKETRYHQATANFHVKWRRDTPSVWRAEDLMSVHGITSLEGMGQISTSTVSFHLKDDEEPSADPPLRRYHAILYSCCSSESC</sequence>
<reference evidence="8" key="1">
    <citation type="submission" date="2023-08" db="EMBL/GenBank/DDBJ databases">
        <authorList>
            <person name="Audoor S."/>
            <person name="Bilcke G."/>
        </authorList>
    </citation>
    <scope>NUCLEOTIDE SEQUENCE</scope>
</reference>
<dbReference type="AlphaFoldDB" id="A0AAD2CE08"/>
<accession>A0AAD2CE08</accession>
<evidence type="ECO:0000256" key="4">
    <source>
        <dbReference type="ARBA" id="ARBA00022968"/>
    </source>
</evidence>
<feature type="chain" id="PRO_5042009213" evidence="7">
    <location>
        <begin position="24"/>
        <end position="705"/>
    </location>
</feature>
<keyword evidence="9" id="KW-1185">Reference proteome</keyword>
<evidence type="ECO:0000256" key="2">
    <source>
        <dbReference type="ARBA" id="ARBA00006462"/>
    </source>
</evidence>
<evidence type="ECO:0000256" key="1">
    <source>
        <dbReference type="ARBA" id="ARBA00004606"/>
    </source>
</evidence>
<keyword evidence="5" id="KW-1133">Transmembrane helix</keyword>
<evidence type="ECO:0000313" key="9">
    <source>
        <dbReference type="Proteomes" id="UP001295423"/>
    </source>
</evidence>
<keyword evidence="6" id="KW-0472">Membrane</keyword>
<evidence type="ECO:0000313" key="8">
    <source>
        <dbReference type="EMBL" id="CAJ1930597.1"/>
    </source>
</evidence>
<name>A0AAD2CE08_9STRA</name>
<dbReference type="GO" id="GO:0016020">
    <property type="term" value="C:membrane"/>
    <property type="evidence" value="ECO:0007669"/>
    <property type="project" value="UniProtKB-SubCell"/>
</dbReference>
<proteinExistence type="inferred from homology"/>
<dbReference type="PANTHER" id="PTHR23033:SF14">
    <property type="entry name" value="GLYCOPROTEIN-N-ACETYLGALACTOSAMINE 3-BETA-GALACTOSYLTRANSFERASE 1-RELATED"/>
    <property type="match status" value="1"/>
</dbReference>
<dbReference type="InterPro" id="IPR026050">
    <property type="entry name" value="C1GALT1/C1GALT1_chp1"/>
</dbReference>
<dbReference type="Proteomes" id="UP001295423">
    <property type="component" value="Unassembled WGS sequence"/>
</dbReference>
<feature type="signal peptide" evidence="7">
    <location>
        <begin position="1"/>
        <end position="23"/>
    </location>
</feature>
<dbReference type="EMBL" id="CAKOGP040000113">
    <property type="protein sequence ID" value="CAJ1930597.1"/>
    <property type="molecule type" value="Genomic_DNA"/>
</dbReference>